<accession>A0A396HUX3</accession>
<evidence type="ECO:0000313" key="2">
    <source>
        <dbReference type="Proteomes" id="UP000265566"/>
    </source>
</evidence>
<dbReference type="PANTHER" id="PTHR48055">
    <property type="entry name" value="LEUCINE-RICH REPEAT RECEPTOR PROTEIN KINASE EMS1"/>
    <property type="match status" value="1"/>
</dbReference>
<keyword evidence="1" id="KW-0418">Kinase</keyword>
<gene>
    <name evidence="1" type="ORF">MtrunA17_Chr5g0436851</name>
</gene>
<dbReference type="InterPro" id="IPR011009">
    <property type="entry name" value="Kinase-like_dom_sf"/>
</dbReference>
<dbReference type="PANTHER" id="PTHR48055:SF57">
    <property type="entry name" value="PROTEIN KINASE DOMAIN-CONTAINING PROTEIN"/>
    <property type="match status" value="1"/>
</dbReference>
<dbReference type="Proteomes" id="UP000265566">
    <property type="component" value="Chromosome 5"/>
</dbReference>
<dbReference type="SUPFAM" id="SSF56112">
    <property type="entry name" value="Protein kinase-like (PK-like)"/>
    <property type="match status" value="1"/>
</dbReference>
<protein>
    <submittedName>
        <fullName evidence="1">Putative non-specific serine/threonine protein kinase</fullName>
        <ecNumber evidence="1">2.7.11.1</ecNumber>
    </submittedName>
</protein>
<dbReference type="Gramene" id="rna32608">
    <property type="protein sequence ID" value="RHN57109.1"/>
    <property type="gene ID" value="gene32608"/>
</dbReference>
<sequence>MINELKFDTCTNTHTHTHTTHIRLFIFFPKLLMLLFEKEYGTGVPVSPHGDIYSFGILLLEMLTGKRPTDNMFSESLSLHEFCKMKIPEGILEIVDSHLLLPFAEDDTGIVENKIRNCLVMFAAIGVACSEESPAHRMLIKDAIANLNEIKSMFP</sequence>
<dbReference type="EMBL" id="PSQE01000005">
    <property type="protein sequence ID" value="RHN57109.1"/>
    <property type="molecule type" value="Genomic_DNA"/>
</dbReference>
<proteinExistence type="predicted"/>
<dbReference type="EC" id="2.7.11.1" evidence="1"/>
<organism evidence="1 2">
    <name type="scientific">Medicago truncatula</name>
    <name type="common">Barrel medic</name>
    <name type="synonym">Medicago tribuloides</name>
    <dbReference type="NCBI Taxonomy" id="3880"/>
    <lineage>
        <taxon>Eukaryota</taxon>
        <taxon>Viridiplantae</taxon>
        <taxon>Streptophyta</taxon>
        <taxon>Embryophyta</taxon>
        <taxon>Tracheophyta</taxon>
        <taxon>Spermatophyta</taxon>
        <taxon>Magnoliopsida</taxon>
        <taxon>eudicotyledons</taxon>
        <taxon>Gunneridae</taxon>
        <taxon>Pentapetalae</taxon>
        <taxon>rosids</taxon>
        <taxon>fabids</taxon>
        <taxon>Fabales</taxon>
        <taxon>Fabaceae</taxon>
        <taxon>Papilionoideae</taxon>
        <taxon>50 kb inversion clade</taxon>
        <taxon>NPAAA clade</taxon>
        <taxon>Hologalegina</taxon>
        <taxon>IRL clade</taxon>
        <taxon>Trifolieae</taxon>
        <taxon>Medicago</taxon>
    </lineage>
</organism>
<dbReference type="AlphaFoldDB" id="A0A396HUX3"/>
<dbReference type="InterPro" id="IPR051564">
    <property type="entry name" value="LRR_receptor-like_kinase"/>
</dbReference>
<evidence type="ECO:0000313" key="1">
    <source>
        <dbReference type="EMBL" id="RHN57109.1"/>
    </source>
</evidence>
<dbReference type="Gene3D" id="1.10.510.10">
    <property type="entry name" value="Transferase(Phosphotransferase) domain 1"/>
    <property type="match status" value="1"/>
</dbReference>
<comment type="caution">
    <text evidence="1">The sequence shown here is derived from an EMBL/GenBank/DDBJ whole genome shotgun (WGS) entry which is preliminary data.</text>
</comment>
<keyword evidence="1" id="KW-0808">Transferase</keyword>
<name>A0A396HUX3_MEDTR</name>
<reference evidence="2" key="1">
    <citation type="journal article" date="2018" name="Nat. Plants">
        <title>Whole-genome landscape of Medicago truncatula symbiotic genes.</title>
        <authorList>
            <person name="Pecrix Y."/>
            <person name="Staton S.E."/>
            <person name="Sallet E."/>
            <person name="Lelandais-Briere C."/>
            <person name="Moreau S."/>
            <person name="Carrere S."/>
            <person name="Blein T."/>
            <person name="Jardinaud M.F."/>
            <person name="Latrasse D."/>
            <person name="Zouine M."/>
            <person name="Zahm M."/>
            <person name="Kreplak J."/>
            <person name="Mayjonade B."/>
            <person name="Satge C."/>
            <person name="Perez M."/>
            <person name="Cauet S."/>
            <person name="Marande W."/>
            <person name="Chantry-Darmon C."/>
            <person name="Lopez-Roques C."/>
            <person name="Bouchez O."/>
            <person name="Berard A."/>
            <person name="Debelle F."/>
            <person name="Munos S."/>
            <person name="Bendahmane A."/>
            <person name="Berges H."/>
            <person name="Niebel A."/>
            <person name="Buitink J."/>
            <person name="Frugier F."/>
            <person name="Benhamed M."/>
            <person name="Crespi M."/>
            <person name="Gouzy J."/>
            <person name="Gamas P."/>
        </authorList>
    </citation>
    <scope>NUCLEOTIDE SEQUENCE [LARGE SCALE GENOMIC DNA]</scope>
    <source>
        <strain evidence="2">cv. Jemalong A17</strain>
    </source>
</reference>
<dbReference type="GO" id="GO:0004674">
    <property type="term" value="F:protein serine/threonine kinase activity"/>
    <property type="evidence" value="ECO:0007669"/>
    <property type="project" value="UniProtKB-KW"/>
</dbReference>
<keyword evidence="1" id="KW-0723">Serine/threonine-protein kinase</keyword>